<evidence type="ECO:0000256" key="1">
    <source>
        <dbReference type="SAM" id="Phobius"/>
    </source>
</evidence>
<protein>
    <submittedName>
        <fullName evidence="2">Uncharacterized protein</fullName>
    </submittedName>
</protein>
<keyword evidence="3" id="KW-1185">Reference proteome</keyword>
<dbReference type="KEGG" id="hfl:PUV54_00025"/>
<keyword evidence="1" id="KW-1133">Transmembrane helix</keyword>
<keyword evidence="1" id="KW-0472">Membrane</keyword>
<organism evidence="2 3">
    <name type="scientific">Hyphococcus flavus</name>
    <dbReference type="NCBI Taxonomy" id="1866326"/>
    <lineage>
        <taxon>Bacteria</taxon>
        <taxon>Pseudomonadati</taxon>
        <taxon>Pseudomonadota</taxon>
        <taxon>Alphaproteobacteria</taxon>
        <taxon>Parvularculales</taxon>
        <taxon>Parvularculaceae</taxon>
        <taxon>Hyphococcus</taxon>
    </lineage>
</organism>
<sequence>MKLQMANEAVFSAPMVAAGVWTAITGDTFFPSLAGACFAVYFRSQRKTEGPDGPQYLIKDLIATGAMSLVIGLVAGPYLASQLPDGEGVVGVGALIMAFVGTALLAKLNRMDWDLGLVFKSIADVLHKKNGK</sequence>
<evidence type="ECO:0000313" key="3">
    <source>
        <dbReference type="Proteomes" id="UP001214043"/>
    </source>
</evidence>
<feature type="transmembrane region" description="Helical" evidence="1">
    <location>
        <begin position="86"/>
        <end position="106"/>
    </location>
</feature>
<accession>A0AAE9ZDG6</accession>
<proteinExistence type="predicted"/>
<dbReference type="EMBL" id="CP118166">
    <property type="protein sequence ID" value="WDI31580.1"/>
    <property type="molecule type" value="Genomic_DNA"/>
</dbReference>
<dbReference type="AlphaFoldDB" id="A0AAE9ZDG6"/>
<reference evidence="2" key="1">
    <citation type="submission" date="2023-02" db="EMBL/GenBank/DDBJ databases">
        <title>Genome sequence of Hyphococcus flavus.</title>
        <authorList>
            <person name="Rong J.-C."/>
            <person name="Zhao Q."/>
            <person name="Yi M."/>
            <person name="Wu J.-Y."/>
        </authorList>
    </citation>
    <scope>NUCLEOTIDE SEQUENCE</scope>
    <source>
        <strain evidence="2">MCCC 1K03223</strain>
    </source>
</reference>
<dbReference type="RefSeq" id="WP_274493467.1">
    <property type="nucleotide sequence ID" value="NZ_CP118166.1"/>
</dbReference>
<evidence type="ECO:0000313" key="2">
    <source>
        <dbReference type="EMBL" id="WDI31580.1"/>
    </source>
</evidence>
<gene>
    <name evidence="2" type="ORF">PUV54_00025</name>
</gene>
<feature type="transmembrane region" description="Helical" evidence="1">
    <location>
        <begin position="61"/>
        <end position="80"/>
    </location>
</feature>
<keyword evidence="1" id="KW-0812">Transmembrane</keyword>
<dbReference type="Proteomes" id="UP001214043">
    <property type="component" value="Chromosome"/>
</dbReference>
<feature type="transmembrane region" description="Helical" evidence="1">
    <location>
        <begin position="20"/>
        <end position="41"/>
    </location>
</feature>
<name>A0AAE9ZDG6_9PROT</name>